<evidence type="ECO:0000256" key="9">
    <source>
        <dbReference type="RuleBase" id="RU364144"/>
    </source>
</evidence>
<dbReference type="Proteomes" id="UP001166286">
    <property type="component" value="Unassembled WGS sequence"/>
</dbReference>
<protein>
    <recommendedName>
        <fullName evidence="3 9">Mediator of RNA polymerase II transcription subunit 8</fullName>
    </recommendedName>
    <alternativeName>
        <fullName evidence="8 9">Mediator complex subunit 8</fullName>
    </alternativeName>
</protein>
<dbReference type="EMBL" id="JAFEKC020000002">
    <property type="protein sequence ID" value="KAK0516717.1"/>
    <property type="molecule type" value="Genomic_DNA"/>
</dbReference>
<keyword evidence="6 9" id="KW-0804">Transcription</keyword>
<comment type="similarity">
    <text evidence="2 9">Belongs to the Mediator complex subunit 8 family.</text>
</comment>
<dbReference type="Pfam" id="PF10232">
    <property type="entry name" value="Med8"/>
    <property type="match status" value="1"/>
</dbReference>
<dbReference type="AlphaFoldDB" id="A0AA39V5C1"/>
<feature type="compositionally biased region" description="Gly residues" evidence="10">
    <location>
        <begin position="162"/>
        <end position="176"/>
    </location>
</feature>
<dbReference type="GO" id="GO:0070847">
    <property type="term" value="C:core mediator complex"/>
    <property type="evidence" value="ECO:0007669"/>
    <property type="project" value="TreeGrafter"/>
</dbReference>
<keyword evidence="7 9" id="KW-0539">Nucleus</keyword>
<feature type="compositionally biased region" description="Acidic residues" evidence="10">
    <location>
        <begin position="147"/>
        <end position="161"/>
    </location>
</feature>
<gene>
    <name evidence="9" type="primary">MED8</name>
    <name evidence="11" type="ORF">JMJ35_001320</name>
</gene>
<keyword evidence="12" id="KW-1185">Reference proteome</keyword>
<dbReference type="GO" id="GO:0000978">
    <property type="term" value="F:RNA polymerase II cis-regulatory region sequence-specific DNA binding"/>
    <property type="evidence" value="ECO:0007669"/>
    <property type="project" value="TreeGrafter"/>
</dbReference>
<evidence type="ECO:0000256" key="3">
    <source>
        <dbReference type="ARBA" id="ARBA00020637"/>
    </source>
</evidence>
<keyword evidence="4 9" id="KW-0805">Transcription regulation</keyword>
<accession>A0AA39V5C1</accession>
<evidence type="ECO:0000256" key="6">
    <source>
        <dbReference type="ARBA" id="ARBA00023163"/>
    </source>
</evidence>
<evidence type="ECO:0000313" key="11">
    <source>
        <dbReference type="EMBL" id="KAK0516717.1"/>
    </source>
</evidence>
<keyword evidence="5 9" id="KW-0010">Activator</keyword>
<evidence type="ECO:0000313" key="12">
    <source>
        <dbReference type="Proteomes" id="UP001166286"/>
    </source>
</evidence>
<dbReference type="GO" id="GO:0006357">
    <property type="term" value="P:regulation of transcription by RNA polymerase II"/>
    <property type="evidence" value="ECO:0007669"/>
    <property type="project" value="InterPro"/>
</dbReference>
<evidence type="ECO:0000256" key="8">
    <source>
        <dbReference type="ARBA" id="ARBA00031261"/>
    </source>
</evidence>
<evidence type="ECO:0000256" key="7">
    <source>
        <dbReference type="ARBA" id="ARBA00023242"/>
    </source>
</evidence>
<evidence type="ECO:0000256" key="4">
    <source>
        <dbReference type="ARBA" id="ARBA00023015"/>
    </source>
</evidence>
<feature type="region of interest" description="Disordered" evidence="10">
    <location>
        <begin position="138"/>
        <end position="186"/>
    </location>
</feature>
<proteinExistence type="inferred from homology"/>
<organism evidence="11 12">
    <name type="scientific">Cladonia borealis</name>
    <dbReference type="NCBI Taxonomy" id="184061"/>
    <lineage>
        <taxon>Eukaryota</taxon>
        <taxon>Fungi</taxon>
        <taxon>Dikarya</taxon>
        <taxon>Ascomycota</taxon>
        <taxon>Pezizomycotina</taxon>
        <taxon>Lecanoromycetes</taxon>
        <taxon>OSLEUM clade</taxon>
        <taxon>Lecanoromycetidae</taxon>
        <taxon>Lecanorales</taxon>
        <taxon>Lecanorineae</taxon>
        <taxon>Cladoniaceae</taxon>
        <taxon>Cladonia</taxon>
    </lineage>
</organism>
<dbReference type="PANTHER" id="PTHR13074:SF9">
    <property type="entry name" value="MEDIATOR OF RNA POLYMERASE II TRANSCRIPTION SUBUNIT 8"/>
    <property type="match status" value="1"/>
</dbReference>
<dbReference type="PANTHER" id="PTHR13074">
    <property type="entry name" value="MEDIATOR OF RNA POLYMERASE II TRANSCRIPTION SUBUNIT 8"/>
    <property type="match status" value="1"/>
</dbReference>
<evidence type="ECO:0000256" key="2">
    <source>
        <dbReference type="ARBA" id="ARBA00005716"/>
    </source>
</evidence>
<comment type="subunit">
    <text evidence="9">Component of the Mediator complex.</text>
</comment>
<evidence type="ECO:0000256" key="5">
    <source>
        <dbReference type="ARBA" id="ARBA00023159"/>
    </source>
</evidence>
<dbReference type="InterPro" id="IPR019364">
    <property type="entry name" value="Mediatior_Med8_fun/met"/>
</dbReference>
<sequence>MATISPKEIQTLDYTRQRLAQLTNSLDSLKNQILASDPLPPWSSLHTLSQMISVNLTRVAEHLTEHSALLSSLAAYPLPSYPGREQEPLLNQLLRKKLEPHVEDWVEEGRRAGEEVGDAEGWMELWEWAGREETLEEVVKGGGGGGEDGEKEEEEVDDEGGDGVVGETGQGTGTLQGKGEEDKEPMAMEEVLRFLMKGEEVKR</sequence>
<evidence type="ECO:0000256" key="1">
    <source>
        <dbReference type="ARBA" id="ARBA00004123"/>
    </source>
</evidence>
<name>A0AA39V5C1_9LECA</name>
<evidence type="ECO:0000256" key="10">
    <source>
        <dbReference type="SAM" id="MobiDB-lite"/>
    </source>
</evidence>
<comment type="subcellular location">
    <subcellularLocation>
        <location evidence="1 9">Nucleus</location>
    </subcellularLocation>
</comment>
<dbReference type="Gene3D" id="6.10.250.2610">
    <property type="match status" value="1"/>
</dbReference>
<reference evidence="11" key="1">
    <citation type="submission" date="2023-03" db="EMBL/GenBank/DDBJ databases">
        <title>Complete genome of Cladonia borealis.</title>
        <authorList>
            <person name="Park H."/>
        </authorList>
    </citation>
    <scope>NUCLEOTIDE SEQUENCE</scope>
    <source>
        <strain evidence="11">ANT050790</strain>
    </source>
</reference>
<dbReference type="GO" id="GO:0003712">
    <property type="term" value="F:transcription coregulator activity"/>
    <property type="evidence" value="ECO:0007669"/>
    <property type="project" value="InterPro"/>
</dbReference>
<comment type="function">
    <text evidence="9">Component of the Mediator complex, a coactivator involved in the regulated transcription of nearly all RNA polymerase II-dependent genes. Mediator functions as a bridge to convey information from gene-specific regulatory proteins to the basal RNA polymerase II transcription machinery. Mediator is recruited to promoters by direct interactions with regulatory proteins and serves as a scaffold for the assembly of a functional preinitiation complex with RNA polymerase II and the general transcription factors.</text>
</comment>
<comment type="caution">
    <text evidence="11">The sequence shown here is derived from an EMBL/GenBank/DDBJ whole genome shotgun (WGS) entry which is preliminary data.</text>
</comment>
<dbReference type="GO" id="GO:0016592">
    <property type="term" value="C:mediator complex"/>
    <property type="evidence" value="ECO:0007669"/>
    <property type="project" value="InterPro"/>
</dbReference>
<dbReference type="Gene3D" id="1.20.58.1710">
    <property type="match status" value="1"/>
</dbReference>